<proteinExistence type="predicted"/>
<organism evidence="2 3">
    <name type="scientific">Salinarimonas soli</name>
    <dbReference type="NCBI Taxonomy" id="1638099"/>
    <lineage>
        <taxon>Bacteria</taxon>
        <taxon>Pseudomonadati</taxon>
        <taxon>Pseudomonadota</taxon>
        <taxon>Alphaproteobacteria</taxon>
        <taxon>Hyphomicrobiales</taxon>
        <taxon>Salinarimonadaceae</taxon>
        <taxon>Salinarimonas</taxon>
    </lineage>
</organism>
<name>A0A5B2V7I5_9HYPH</name>
<keyword evidence="3" id="KW-1185">Reference proteome</keyword>
<evidence type="ECO:0008006" key="4">
    <source>
        <dbReference type="Google" id="ProtNLM"/>
    </source>
</evidence>
<reference evidence="2 3" key="2">
    <citation type="submission" date="2019-09" db="EMBL/GenBank/DDBJ databases">
        <authorList>
            <person name="Jin C."/>
        </authorList>
    </citation>
    <scope>NUCLEOTIDE SEQUENCE [LARGE SCALE GENOMIC DNA]</scope>
    <source>
        <strain evidence="2 3">BN140002</strain>
    </source>
</reference>
<keyword evidence="1" id="KW-0732">Signal</keyword>
<sequence>MRQLALLALPCLALAACASPQQSAGTAVGATAGAVVGGPVGAVVGGAVGAAATSPGVAGPSGGTVVVDQRATSGRPIVRKD</sequence>
<protein>
    <recommendedName>
        <fullName evidence="4">Glycine zipper domain-containing protein</fullName>
    </recommendedName>
</protein>
<accession>A0A5B2V7I5</accession>
<evidence type="ECO:0000313" key="3">
    <source>
        <dbReference type="Proteomes" id="UP000323142"/>
    </source>
</evidence>
<gene>
    <name evidence="2" type="ORF">F0L46_21780</name>
</gene>
<evidence type="ECO:0000313" key="2">
    <source>
        <dbReference type="EMBL" id="KAA2234974.1"/>
    </source>
</evidence>
<dbReference type="EMBL" id="VUOA01000040">
    <property type="protein sequence ID" value="KAA2234974.1"/>
    <property type="molecule type" value="Genomic_DNA"/>
</dbReference>
<evidence type="ECO:0000256" key="1">
    <source>
        <dbReference type="SAM" id="SignalP"/>
    </source>
</evidence>
<feature type="signal peptide" evidence="1">
    <location>
        <begin position="1"/>
        <end position="24"/>
    </location>
</feature>
<dbReference type="PROSITE" id="PS51257">
    <property type="entry name" value="PROKAR_LIPOPROTEIN"/>
    <property type="match status" value="1"/>
</dbReference>
<dbReference type="Proteomes" id="UP000323142">
    <property type="component" value="Unassembled WGS sequence"/>
</dbReference>
<dbReference type="AlphaFoldDB" id="A0A5B2V7I5"/>
<dbReference type="RefSeq" id="WP_149821536.1">
    <property type="nucleotide sequence ID" value="NZ_VUOA01000040.1"/>
</dbReference>
<comment type="caution">
    <text evidence="2">The sequence shown here is derived from an EMBL/GenBank/DDBJ whole genome shotgun (WGS) entry which is preliminary data.</text>
</comment>
<feature type="chain" id="PRO_5022732903" description="Glycine zipper domain-containing protein" evidence="1">
    <location>
        <begin position="25"/>
        <end position="81"/>
    </location>
</feature>
<reference evidence="2 3" key="1">
    <citation type="submission" date="2019-09" db="EMBL/GenBank/DDBJ databases">
        <title>Salinarimonas rosea gen. nov., sp. nov., a new member of the a-2 subgroup of the Proteobacteria.</title>
        <authorList>
            <person name="Liu J."/>
        </authorList>
    </citation>
    <scope>NUCLEOTIDE SEQUENCE [LARGE SCALE GENOMIC DNA]</scope>
    <source>
        <strain evidence="2 3">BN140002</strain>
    </source>
</reference>